<dbReference type="Proteomes" id="UP000236333">
    <property type="component" value="Unassembled WGS sequence"/>
</dbReference>
<accession>A0A2J7ZJU0</accession>
<evidence type="ECO:0000313" key="2">
    <source>
        <dbReference type="Proteomes" id="UP000236333"/>
    </source>
</evidence>
<comment type="caution">
    <text evidence="1">The sequence shown here is derived from an EMBL/GenBank/DDBJ whole genome shotgun (WGS) entry which is preliminary data.</text>
</comment>
<organism evidence="1 2">
    <name type="scientific">Tetrabaena socialis</name>
    <dbReference type="NCBI Taxonomy" id="47790"/>
    <lineage>
        <taxon>Eukaryota</taxon>
        <taxon>Viridiplantae</taxon>
        <taxon>Chlorophyta</taxon>
        <taxon>core chlorophytes</taxon>
        <taxon>Chlorophyceae</taxon>
        <taxon>CS clade</taxon>
        <taxon>Chlamydomonadales</taxon>
        <taxon>Tetrabaenaceae</taxon>
        <taxon>Tetrabaena</taxon>
    </lineage>
</organism>
<proteinExistence type="predicted"/>
<dbReference type="OrthoDB" id="10252231at2759"/>
<name>A0A2J7ZJU0_9CHLO</name>
<dbReference type="AlphaFoldDB" id="A0A2J7ZJU0"/>
<keyword evidence="2" id="KW-1185">Reference proteome</keyword>
<evidence type="ECO:0000313" key="1">
    <source>
        <dbReference type="EMBL" id="PNH00538.1"/>
    </source>
</evidence>
<dbReference type="Gene3D" id="3.40.50.720">
    <property type="entry name" value="NAD(P)-binding Rossmann-like Domain"/>
    <property type="match status" value="1"/>
</dbReference>
<sequence>MVCLELYKAVLPGKPIEAFRNTFANLALPLFAMAEPIPPKTTKYNGLEWSLWDRWTLEGDLTVQQQRRAGGASERNSKRMRAV</sequence>
<dbReference type="EMBL" id="PGGS01001322">
    <property type="protein sequence ID" value="PNH00538.1"/>
    <property type="molecule type" value="Genomic_DNA"/>
</dbReference>
<protein>
    <submittedName>
        <fullName evidence="1">Ubiquitin-activating enzyme E1 2</fullName>
    </submittedName>
</protein>
<gene>
    <name evidence="1" type="ORF">TSOC_013635</name>
</gene>
<reference evidence="1 2" key="1">
    <citation type="journal article" date="2017" name="Mol. Biol. Evol.">
        <title>The 4-celled Tetrabaena socialis nuclear genome reveals the essential components for genetic control of cell number at the origin of multicellularity in the volvocine lineage.</title>
        <authorList>
            <person name="Featherston J."/>
            <person name="Arakaki Y."/>
            <person name="Hanschen E.R."/>
            <person name="Ferris P.J."/>
            <person name="Michod R.E."/>
            <person name="Olson B.J.S.C."/>
            <person name="Nozaki H."/>
            <person name="Durand P.M."/>
        </authorList>
    </citation>
    <scope>NUCLEOTIDE SEQUENCE [LARGE SCALE GENOMIC DNA]</scope>
    <source>
        <strain evidence="1 2">NIES-571</strain>
    </source>
</reference>